<keyword evidence="1" id="KW-0812">Transmembrane</keyword>
<evidence type="ECO:0000313" key="2">
    <source>
        <dbReference type="EMBL" id="KAL0364690.1"/>
    </source>
</evidence>
<evidence type="ECO:0000256" key="1">
    <source>
        <dbReference type="SAM" id="Phobius"/>
    </source>
</evidence>
<keyword evidence="1" id="KW-0472">Membrane</keyword>
<sequence length="101" mass="11623">MRTVPSLTFPKYVLLWHTAVVNEDTVITRSKVAALRERRMLHQFAMSVICGVTPENNSMLSPFFRDIFNIFFFPVILSFVLLRPAPVLNDRTQIQSNILAI</sequence>
<keyword evidence="1" id="KW-1133">Transmembrane helix</keyword>
<organism evidence="2">
    <name type="scientific">Sesamum angustifolium</name>
    <dbReference type="NCBI Taxonomy" id="2727405"/>
    <lineage>
        <taxon>Eukaryota</taxon>
        <taxon>Viridiplantae</taxon>
        <taxon>Streptophyta</taxon>
        <taxon>Embryophyta</taxon>
        <taxon>Tracheophyta</taxon>
        <taxon>Spermatophyta</taxon>
        <taxon>Magnoliopsida</taxon>
        <taxon>eudicotyledons</taxon>
        <taxon>Gunneridae</taxon>
        <taxon>Pentapetalae</taxon>
        <taxon>asterids</taxon>
        <taxon>lamiids</taxon>
        <taxon>Lamiales</taxon>
        <taxon>Pedaliaceae</taxon>
        <taxon>Sesamum</taxon>
    </lineage>
</organism>
<comment type="caution">
    <text evidence="2">The sequence shown here is derived from an EMBL/GenBank/DDBJ whole genome shotgun (WGS) entry which is preliminary data.</text>
</comment>
<name>A0AAW2QAX2_9LAMI</name>
<reference evidence="2" key="1">
    <citation type="submission" date="2020-06" db="EMBL/GenBank/DDBJ databases">
        <authorList>
            <person name="Li T."/>
            <person name="Hu X."/>
            <person name="Zhang T."/>
            <person name="Song X."/>
            <person name="Zhang H."/>
            <person name="Dai N."/>
            <person name="Sheng W."/>
            <person name="Hou X."/>
            <person name="Wei L."/>
        </authorList>
    </citation>
    <scope>NUCLEOTIDE SEQUENCE</scope>
    <source>
        <strain evidence="2">G01</strain>
        <tissue evidence="2">Leaf</tissue>
    </source>
</reference>
<accession>A0AAW2QAX2</accession>
<dbReference type="AlphaFoldDB" id="A0AAW2QAX2"/>
<feature type="transmembrane region" description="Helical" evidence="1">
    <location>
        <begin position="63"/>
        <end position="82"/>
    </location>
</feature>
<proteinExistence type="predicted"/>
<dbReference type="EMBL" id="JACGWK010000003">
    <property type="protein sequence ID" value="KAL0364690.1"/>
    <property type="molecule type" value="Genomic_DNA"/>
</dbReference>
<reference evidence="2" key="2">
    <citation type="journal article" date="2024" name="Plant">
        <title>Genomic evolution and insights into agronomic trait innovations of Sesamum species.</title>
        <authorList>
            <person name="Miao H."/>
            <person name="Wang L."/>
            <person name="Qu L."/>
            <person name="Liu H."/>
            <person name="Sun Y."/>
            <person name="Le M."/>
            <person name="Wang Q."/>
            <person name="Wei S."/>
            <person name="Zheng Y."/>
            <person name="Lin W."/>
            <person name="Duan Y."/>
            <person name="Cao H."/>
            <person name="Xiong S."/>
            <person name="Wang X."/>
            <person name="Wei L."/>
            <person name="Li C."/>
            <person name="Ma Q."/>
            <person name="Ju M."/>
            <person name="Zhao R."/>
            <person name="Li G."/>
            <person name="Mu C."/>
            <person name="Tian Q."/>
            <person name="Mei H."/>
            <person name="Zhang T."/>
            <person name="Gao T."/>
            <person name="Zhang H."/>
        </authorList>
    </citation>
    <scope>NUCLEOTIDE SEQUENCE</scope>
    <source>
        <strain evidence="2">G01</strain>
    </source>
</reference>
<protein>
    <submittedName>
        <fullName evidence="2">Uncharacterized protein</fullName>
    </submittedName>
</protein>
<gene>
    <name evidence="2" type="ORF">Sangu_0566600</name>
</gene>